<keyword evidence="3" id="KW-0285">Flavoprotein</keyword>
<evidence type="ECO:0000256" key="2">
    <source>
        <dbReference type="ARBA" id="ARBA00010790"/>
    </source>
</evidence>
<dbReference type="RefSeq" id="WP_233675569.1">
    <property type="nucleotide sequence ID" value="NZ_JAJUOS010000002.1"/>
</dbReference>
<protein>
    <submittedName>
        <fullName evidence="7">GMC family oxidoreductase</fullName>
    </submittedName>
</protein>
<sequence>MELGQRHDVVVIGSGAGGAAAAWRLCQHGLKVLMLEAGPGFDPVTDYPLDKTGWERRGFPAKPGSQGQVSYGDLGLFEAENEDLRAWSRGGYPWRAPSGQPRPASVSGYSHVMGVGGSTLHYVGESHRLHPDAFNTFSKTGEGVDWPVGYAALEPYYTLVEKVLGVAGDDGDGARWRSAPYPLPAHPLSPGAQALIAAGKRIGQGWGVNPRAALSAAYDDRTACNYCGQCSRGCPLGDKGSTDVTFLRQALGTGNLQLLSEATVIRLITGPNGRIVQLELHHAGQTHLVETPVVVLAGGAIQTPRLLLLSADPEHPDGLANASGQVGRNFMETLNWVSAGLVSDMRNSHMGLPADAIWWGPGIEAGFRLNHTTLETGLNGPIGYGTRLIAGFGSGFKQAMRAGFGQALAVGGIGRVVPDERSRVTLDPELRDVHGLALPRISSVLTPASLQRLRHMANAARAVLREAGAEIVSESGSASEFSATHVFGTARMGEDPKHSVVNAFGRTHDHPNLWIADASVFPGSGDGESPSLTIMSLALRTADAIHTQ</sequence>
<comment type="similarity">
    <text evidence="2">Belongs to the GMC oxidoreductase family.</text>
</comment>
<evidence type="ECO:0000313" key="8">
    <source>
        <dbReference type="Proteomes" id="UP001521181"/>
    </source>
</evidence>
<evidence type="ECO:0000256" key="5">
    <source>
        <dbReference type="ARBA" id="ARBA00023002"/>
    </source>
</evidence>
<dbReference type="InterPro" id="IPR007867">
    <property type="entry name" value="GMC_OxRtase_C"/>
</dbReference>
<dbReference type="InterPro" id="IPR017896">
    <property type="entry name" value="4Fe4S_Fe-S-bd"/>
</dbReference>
<dbReference type="PROSITE" id="PS51379">
    <property type="entry name" value="4FE4S_FER_2"/>
    <property type="match status" value="1"/>
</dbReference>
<dbReference type="InterPro" id="IPR000172">
    <property type="entry name" value="GMC_OxRdtase_N"/>
</dbReference>
<proteinExistence type="inferred from homology"/>
<dbReference type="Pfam" id="PF00732">
    <property type="entry name" value="GMC_oxred_N"/>
    <property type="match status" value="1"/>
</dbReference>
<keyword evidence="8" id="KW-1185">Reference proteome</keyword>
<dbReference type="Gene3D" id="3.50.50.60">
    <property type="entry name" value="FAD/NAD(P)-binding domain"/>
    <property type="match status" value="2"/>
</dbReference>
<dbReference type="PANTHER" id="PTHR42784:SF1">
    <property type="entry name" value="PYRANOSE 2-OXIDASE"/>
    <property type="match status" value="1"/>
</dbReference>
<keyword evidence="4" id="KW-0274">FAD</keyword>
<dbReference type="InterPro" id="IPR036188">
    <property type="entry name" value="FAD/NAD-bd_sf"/>
</dbReference>
<dbReference type="Pfam" id="PF13450">
    <property type="entry name" value="NAD_binding_8"/>
    <property type="match status" value="1"/>
</dbReference>
<gene>
    <name evidence="7" type="ORF">LZA78_03530</name>
</gene>
<evidence type="ECO:0000256" key="1">
    <source>
        <dbReference type="ARBA" id="ARBA00001974"/>
    </source>
</evidence>
<evidence type="ECO:0000256" key="4">
    <source>
        <dbReference type="ARBA" id="ARBA00022827"/>
    </source>
</evidence>
<evidence type="ECO:0000313" key="7">
    <source>
        <dbReference type="EMBL" id="MCE5972553.1"/>
    </source>
</evidence>
<feature type="domain" description="4Fe-4S ferredoxin-type" evidence="6">
    <location>
        <begin position="215"/>
        <end position="244"/>
    </location>
</feature>
<dbReference type="SUPFAM" id="SSF51905">
    <property type="entry name" value="FAD/NAD(P)-binding domain"/>
    <property type="match status" value="1"/>
</dbReference>
<keyword evidence="5" id="KW-0560">Oxidoreductase</keyword>
<dbReference type="EMBL" id="JAJUOS010000002">
    <property type="protein sequence ID" value="MCE5972553.1"/>
    <property type="molecule type" value="Genomic_DNA"/>
</dbReference>
<dbReference type="PANTHER" id="PTHR42784">
    <property type="entry name" value="PYRANOSE 2-OXIDASE"/>
    <property type="match status" value="1"/>
</dbReference>
<comment type="cofactor">
    <cofactor evidence="1">
        <name>FAD</name>
        <dbReference type="ChEBI" id="CHEBI:57692"/>
    </cofactor>
</comment>
<organism evidence="7 8">
    <name type="scientific">Rhodobacter flavimaris</name>
    <dbReference type="NCBI Taxonomy" id="2907145"/>
    <lineage>
        <taxon>Bacteria</taxon>
        <taxon>Pseudomonadati</taxon>
        <taxon>Pseudomonadota</taxon>
        <taxon>Alphaproteobacteria</taxon>
        <taxon>Rhodobacterales</taxon>
        <taxon>Rhodobacter group</taxon>
        <taxon>Rhodobacter</taxon>
    </lineage>
</organism>
<reference evidence="7 8" key="1">
    <citation type="submission" date="2021-12" db="EMBL/GenBank/DDBJ databases">
        <title>Sinirhodobacter sp. WL0062 is a bacterium isolated from seawater.</title>
        <authorList>
            <person name="Wang L."/>
            <person name="He W."/>
            <person name="Zhang D.-F."/>
        </authorList>
    </citation>
    <scope>NUCLEOTIDE SEQUENCE [LARGE SCALE GENOMIC DNA]</scope>
    <source>
        <strain evidence="7 8">WL0062</strain>
    </source>
</reference>
<comment type="caution">
    <text evidence="7">The sequence shown here is derived from an EMBL/GenBank/DDBJ whole genome shotgun (WGS) entry which is preliminary data.</text>
</comment>
<accession>A0ABS8YS72</accession>
<dbReference type="SUPFAM" id="SSF54373">
    <property type="entry name" value="FAD-linked reductases, C-terminal domain"/>
    <property type="match status" value="1"/>
</dbReference>
<dbReference type="Proteomes" id="UP001521181">
    <property type="component" value="Unassembled WGS sequence"/>
</dbReference>
<dbReference type="InterPro" id="IPR051473">
    <property type="entry name" value="P2Ox-like"/>
</dbReference>
<name>A0ABS8YS72_9RHOB</name>
<evidence type="ECO:0000256" key="3">
    <source>
        <dbReference type="ARBA" id="ARBA00022630"/>
    </source>
</evidence>
<evidence type="ECO:0000259" key="6">
    <source>
        <dbReference type="PROSITE" id="PS51379"/>
    </source>
</evidence>
<dbReference type="Pfam" id="PF05199">
    <property type="entry name" value="GMC_oxred_C"/>
    <property type="match status" value="1"/>
</dbReference>